<dbReference type="PANTHER" id="PTHR11214:SF3">
    <property type="entry name" value="BETA-1,3-GALACTOSYLTRANSFERASE 6"/>
    <property type="match status" value="1"/>
</dbReference>
<evidence type="ECO:0000313" key="12">
    <source>
        <dbReference type="Proteomes" id="UP000678393"/>
    </source>
</evidence>
<dbReference type="GO" id="GO:0006493">
    <property type="term" value="P:protein O-linked glycosylation"/>
    <property type="evidence" value="ECO:0007669"/>
    <property type="project" value="TreeGrafter"/>
</dbReference>
<dbReference type="PANTHER" id="PTHR11214">
    <property type="entry name" value="BETA-1,3-N-ACETYLGLUCOSAMINYLTRANSFERASE"/>
    <property type="match status" value="1"/>
</dbReference>
<evidence type="ECO:0000256" key="4">
    <source>
        <dbReference type="ARBA" id="ARBA00022679"/>
    </source>
</evidence>
<evidence type="ECO:0000256" key="9">
    <source>
        <dbReference type="ARBA" id="ARBA00023136"/>
    </source>
</evidence>
<dbReference type="GO" id="GO:0016758">
    <property type="term" value="F:hexosyltransferase activity"/>
    <property type="evidence" value="ECO:0007669"/>
    <property type="project" value="InterPro"/>
</dbReference>
<evidence type="ECO:0000256" key="6">
    <source>
        <dbReference type="ARBA" id="ARBA00022968"/>
    </source>
</evidence>
<evidence type="ECO:0000256" key="8">
    <source>
        <dbReference type="ARBA" id="ARBA00023034"/>
    </source>
</evidence>
<evidence type="ECO:0000313" key="11">
    <source>
        <dbReference type="EMBL" id="CAG5120097.1"/>
    </source>
</evidence>
<sequence length="460" mass="52698">MLRKQYFVGTLVFAVIVFLSTYFFDKSLPRRSKSLVHMEINKLYAAESRRDLNTRSQSVLVPEPVGQVIGNHSNLPDNVIWLNSRVDSQQPFLSQNINEILEERAFHQNTSTNKAPEKYIHITLAKYYYLRKITFALAYRDKLSPQEEQAFSHPKPIPWIREHQAPEPKQISSNVCKDGAPFLLIIVLSTPSSRQARMSIRQTWGSVAVSQTWPHIPLNAKVKLLFVVGSQNVAPSLDETMHIERFLYDDLLILDMVEGYDKLTLKMLSALYWIENHCSQIQFVLKADEDSFVNIPFLVDYLIIHRRDLSKSVLGHMYSSPGVWRGGKWSVSYAEYPFVNFPSHASGSSYIIAGDAVSDLLRVSRNFQPVPIEDAFITGILPKAAGITRYHCTAMSILGELHHWNGGLPTICQYYYTRFTLTDLTPEIFDRMWLTAQINYCNTNGYKGLDYIADKSHLKH</sequence>
<name>A0A8S3YSE3_9EUPU</name>
<proteinExistence type="inferred from homology"/>
<dbReference type="Proteomes" id="UP000678393">
    <property type="component" value="Unassembled WGS sequence"/>
</dbReference>
<dbReference type="OrthoDB" id="2139606at2759"/>
<evidence type="ECO:0000256" key="7">
    <source>
        <dbReference type="ARBA" id="ARBA00022989"/>
    </source>
</evidence>
<protein>
    <recommendedName>
        <fullName evidence="10">Hexosyltransferase</fullName>
        <ecNumber evidence="10">2.4.1.-</ecNumber>
    </recommendedName>
</protein>
<evidence type="ECO:0000256" key="2">
    <source>
        <dbReference type="ARBA" id="ARBA00008661"/>
    </source>
</evidence>
<keyword evidence="3 10" id="KW-0328">Glycosyltransferase</keyword>
<evidence type="ECO:0000256" key="10">
    <source>
        <dbReference type="RuleBase" id="RU363063"/>
    </source>
</evidence>
<organism evidence="11 12">
    <name type="scientific">Candidula unifasciata</name>
    <dbReference type="NCBI Taxonomy" id="100452"/>
    <lineage>
        <taxon>Eukaryota</taxon>
        <taxon>Metazoa</taxon>
        <taxon>Spiralia</taxon>
        <taxon>Lophotrochozoa</taxon>
        <taxon>Mollusca</taxon>
        <taxon>Gastropoda</taxon>
        <taxon>Heterobranchia</taxon>
        <taxon>Euthyneura</taxon>
        <taxon>Panpulmonata</taxon>
        <taxon>Eupulmonata</taxon>
        <taxon>Stylommatophora</taxon>
        <taxon>Helicina</taxon>
        <taxon>Helicoidea</taxon>
        <taxon>Geomitridae</taxon>
        <taxon>Candidula</taxon>
    </lineage>
</organism>
<evidence type="ECO:0000256" key="5">
    <source>
        <dbReference type="ARBA" id="ARBA00022692"/>
    </source>
</evidence>
<comment type="similarity">
    <text evidence="2 10">Belongs to the glycosyltransferase 31 family.</text>
</comment>
<feature type="transmembrane region" description="Helical" evidence="10">
    <location>
        <begin position="6"/>
        <end position="24"/>
    </location>
</feature>
<dbReference type="AlphaFoldDB" id="A0A8S3YSE3"/>
<keyword evidence="12" id="KW-1185">Reference proteome</keyword>
<dbReference type="Pfam" id="PF01762">
    <property type="entry name" value="Galactosyl_T"/>
    <property type="match status" value="1"/>
</dbReference>
<comment type="subcellular location">
    <subcellularLocation>
        <location evidence="1 10">Golgi apparatus membrane</location>
        <topology evidence="1 10">Single-pass type II membrane protein</topology>
    </subcellularLocation>
</comment>
<dbReference type="EMBL" id="CAJHNH020000832">
    <property type="protein sequence ID" value="CAG5120097.1"/>
    <property type="molecule type" value="Genomic_DNA"/>
</dbReference>
<dbReference type="EC" id="2.4.1.-" evidence="10"/>
<accession>A0A8S3YSE3</accession>
<dbReference type="InterPro" id="IPR002659">
    <property type="entry name" value="Glyco_trans_31"/>
</dbReference>
<dbReference type="GO" id="GO:0000139">
    <property type="term" value="C:Golgi membrane"/>
    <property type="evidence" value="ECO:0007669"/>
    <property type="project" value="UniProtKB-SubCell"/>
</dbReference>
<dbReference type="Gene3D" id="3.90.550.50">
    <property type="match status" value="1"/>
</dbReference>
<keyword evidence="7 10" id="KW-1133">Transmembrane helix</keyword>
<evidence type="ECO:0000256" key="3">
    <source>
        <dbReference type="ARBA" id="ARBA00022676"/>
    </source>
</evidence>
<keyword evidence="4" id="KW-0808">Transferase</keyword>
<keyword evidence="9 10" id="KW-0472">Membrane</keyword>
<keyword evidence="5 10" id="KW-0812">Transmembrane</keyword>
<evidence type="ECO:0000256" key="1">
    <source>
        <dbReference type="ARBA" id="ARBA00004323"/>
    </source>
</evidence>
<comment type="caution">
    <text evidence="11">The sequence shown here is derived from an EMBL/GenBank/DDBJ whole genome shotgun (WGS) entry which is preliminary data.</text>
</comment>
<reference evidence="11" key="1">
    <citation type="submission" date="2021-04" db="EMBL/GenBank/DDBJ databases">
        <authorList>
            <consortium name="Molecular Ecology Group"/>
        </authorList>
    </citation>
    <scope>NUCLEOTIDE SEQUENCE</scope>
</reference>
<gene>
    <name evidence="11" type="ORF">CUNI_LOCUS5655</name>
</gene>
<keyword evidence="6 10" id="KW-0735">Signal-anchor</keyword>
<keyword evidence="8 10" id="KW-0333">Golgi apparatus</keyword>